<organism evidence="2 3">
    <name type="scientific">Methylomagnum ishizawai</name>
    <dbReference type="NCBI Taxonomy" id="1760988"/>
    <lineage>
        <taxon>Bacteria</taxon>
        <taxon>Pseudomonadati</taxon>
        <taxon>Pseudomonadota</taxon>
        <taxon>Gammaproteobacteria</taxon>
        <taxon>Methylococcales</taxon>
        <taxon>Methylococcaceae</taxon>
        <taxon>Methylomagnum</taxon>
    </lineage>
</organism>
<feature type="compositionally biased region" description="Basic and acidic residues" evidence="1">
    <location>
        <begin position="235"/>
        <end position="244"/>
    </location>
</feature>
<feature type="region of interest" description="Disordered" evidence="1">
    <location>
        <begin position="153"/>
        <end position="207"/>
    </location>
</feature>
<accession>A0A1Y6CWX3</accession>
<reference evidence="2 3" key="1">
    <citation type="submission" date="2016-12" db="EMBL/GenBank/DDBJ databases">
        <authorList>
            <person name="Song W.-J."/>
            <person name="Kurnit D.M."/>
        </authorList>
    </citation>
    <scope>NUCLEOTIDE SEQUENCE [LARGE SCALE GENOMIC DNA]</scope>
    <source>
        <strain evidence="2 3">175</strain>
    </source>
</reference>
<feature type="compositionally biased region" description="Basic and acidic residues" evidence="1">
    <location>
        <begin position="1"/>
        <end position="24"/>
    </location>
</feature>
<feature type="compositionally biased region" description="Polar residues" evidence="1">
    <location>
        <begin position="223"/>
        <end position="233"/>
    </location>
</feature>
<protein>
    <submittedName>
        <fullName evidence="2">Uncharacterized protein</fullName>
    </submittedName>
</protein>
<dbReference type="EMBL" id="FXAM01000001">
    <property type="protein sequence ID" value="SMF95169.1"/>
    <property type="molecule type" value="Genomic_DNA"/>
</dbReference>
<proteinExistence type="predicted"/>
<keyword evidence="3" id="KW-1185">Reference proteome</keyword>
<name>A0A1Y6CWX3_9GAMM</name>
<gene>
    <name evidence="2" type="ORF">SAMN02949497_2515</name>
</gene>
<feature type="compositionally biased region" description="Polar residues" evidence="1">
    <location>
        <begin position="172"/>
        <end position="185"/>
    </location>
</feature>
<evidence type="ECO:0000313" key="3">
    <source>
        <dbReference type="Proteomes" id="UP000192923"/>
    </source>
</evidence>
<sequence length="244" mass="26379">MTKQETDKPLPEKPGIPDKADTGAKKGHTKTAIWPTFRAAYTDYLYSKAPPGSLDMAEITRELQARNDEVWDGDLRQLEAMLNTQAHSLDAMFHALAERAALNMGKNLGTTETYLKLAFRAQNQCARTLEALATMKNPSVVIAQQANIAQGHQQVNNGTATSTPPRTRPAKNTGSNHSQVAQNKLITEPKNGETLDGRGTGAAIGTMPPIAPMVELDRAKNAGGQSQGRQQCIQGRREAHLEGA</sequence>
<dbReference type="AlphaFoldDB" id="A0A1Y6CWX3"/>
<dbReference type="OrthoDB" id="8545738at2"/>
<evidence type="ECO:0000313" key="2">
    <source>
        <dbReference type="EMBL" id="SMF95169.1"/>
    </source>
</evidence>
<evidence type="ECO:0000256" key="1">
    <source>
        <dbReference type="SAM" id="MobiDB-lite"/>
    </source>
</evidence>
<feature type="region of interest" description="Disordered" evidence="1">
    <location>
        <begin position="1"/>
        <end position="28"/>
    </location>
</feature>
<dbReference type="RefSeq" id="WP_085213164.1">
    <property type="nucleotide sequence ID" value="NZ_FXAM01000001.1"/>
</dbReference>
<dbReference type="STRING" id="1760988.SAMN02949497_2515"/>
<dbReference type="Proteomes" id="UP000192923">
    <property type="component" value="Unassembled WGS sequence"/>
</dbReference>
<feature type="region of interest" description="Disordered" evidence="1">
    <location>
        <begin position="220"/>
        <end position="244"/>
    </location>
</feature>